<evidence type="ECO:0000256" key="1">
    <source>
        <dbReference type="ARBA" id="ARBA00009670"/>
    </source>
</evidence>
<dbReference type="AlphaFoldDB" id="A0A4R8T0D8"/>
<gene>
    <name evidence="4" type="primary">ubiB_2</name>
    <name evidence="4" type="ORF">CCUG60884_00110</name>
</gene>
<comment type="similarity">
    <text evidence="1">Belongs to the protein kinase superfamily. ADCK protein kinase family.</text>
</comment>
<dbReference type="InterPro" id="IPR034646">
    <property type="entry name" value="ADCK3_dom"/>
</dbReference>
<organism evidence="4 5">
    <name type="scientific">Mycobacteroides salmoniphilum</name>
    <dbReference type="NCBI Taxonomy" id="404941"/>
    <lineage>
        <taxon>Bacteria</taxon>
        <taxon>Bacillati</taxon>
        <taxon>Actinomycetota</taxon>
        <taxon>Actinomycetes</taxon>
        <taxon>Mycobacteriales</taxon>
        <taxon>Mycobacteriaceae</taxon>
        <taxon>Mycobacteroides</taxon>
    </lineage>
</organism>
<evidence type="ECO:0000256" key="2">
    <source>
        <dbReference type="SAM" id="MobiDB-lite"/>
    </source>
</evidence>
<dbReference type="STRING" id="404941.GCA_002013645_01083"/>
<reference evidence="4 5" key="1">
    <citation type="journal article" date="2019" name="Sci. Rep.">
        <title>Extended insight into the Mycobacterium chelonae-abscessus complex through whole genome sequencing of Mycobacterium salmoniphilum outbreak and Mycobacterium salmoniphilum-like strains.</title>
        <authorList>
            <person name="Behra P.R.K."/>
            <person name="Das S."/>
            <person name="Pettersson B.M.F."/>
            <person name="Shirreff L."/>
            <person name="DuCote T."/>
            <person name="Jacobsson K.G."/>
            <person name="Ennis D.G."/>
            <person name="Kirsebom L.A."/>
        </authorList>
    </citation>
    <scope>NUCLEOTIDE SEQUENCE [LARGE SCALE GENOMIC DNA]</scope>
    <source>
        <strain evidence="4 5">CCUG 60884</strain>
    </source>
</reference>
<feature type="region of interest" description="Disordered" evidence="2">
    <location>
        <begin position="1"/>
        <end position="21"/>
    </location>
</feature>
<name>A0A4R8T0D8_9MYCO</name>
<dbReference type="InterPro" id="IPR011009">
    <property type="entry name" value="Kinase-like_dom_sf"/>
</dbReference>
<dbReference type="InterPro" id="IPR050154">
    <property type="entry name" value="UbiB_kinase"/>
</dbReference>
<comment type="caution">
    <text evidence="4">The sequence shown here is derived from an EMBL/GenBank/DDBJ whole genome shotgun (WGS) entry which is preliminary data.</text>
</comment>
<dbReference type="PANTHER" id="PTHR10566:SF113">
    <property type="entry name" value="PROTEIN ACTIVITY OF BC1 COMPLEX KINASE 7, CHLOROPLASTIC"/>
    <property type="match status" value="1"/>
</dbReference>
<dbReference type="GO" id="GO:0016740">
    <property type="term" value="F:transferase activity"/>
    <property type="evidence" value="ECO:0007669"/>
    <property type="project" value="UniProtKB-KW"/>
</dbReference>
<dbReference type="EMBL" id="PECL01000001">
    <property type="protein sequence ID" value="TEA09716.1"/>
    <property type="molecule type" value="Genomic_DNA"/>
</dbReference>
<feature type="domain" description="ABC1 atypical kinase-like" evidence="3">
    <location>
        <begin position="104"/>
        <end position="349"/>
    </location>
</feature>
<dbReference type="Proteomes" id="UP000294604">
    <property type="component" value="Unassembled WGS sequence"/>
</dbReference>
<keyword evidence="4" id="KW-0808">Transferase</keyword>
<evidence type="ECO:0000313" key="5">
    <source>
        <dbReference type="Proteomes" id="UP000294604"/>
    </source>
</evidence>
<accession>A0A4R8T0D8</accession>
<protein>
    <recommendedName>
        <fullName evidence="3">ABC1 atypical kinase-like domain-containing protein</fullName>
    </recommendedName>
</protein>
<dbReference type="CDD" id="cd13970">
    <property type="entry name" value="ABC1_ADCK3"/>
    <property type="match status" value="1"/>
</dbReference>
<dbReference type="SUPFAM" id="SSF56112">
    <property type="entry name" value="Protein kinase-like (PK-like)"/>
    <property type="match status" value="1"/>
</dbReference>
<dbReference type="InterPro" id="IPR004147">
    <property type="entry name" value="ABC1_dom"/>
</dbReference>
<evidence type="ECO:0000313" key="4">
    <source>
        <dbReference type="EMBL" id="TEA09716.1"/>
    </source>
</evidence>
<sequence length="477" mass="52676">MSDNPGAAKPATSSPIPHGRIRRTMPLAGFTARAAGGRLVAGLREKAGDTGAVERFHERTAERYTELLGHSKGVLMKAGQIFSVADIASHGYSQLSPYQNALTRLQADAPPMHPLLARQALEEDLGRSIEELFSEFSDDPIAAASIGQVHQATLHDGRPVAVKIQYPGVAHAIRNDLSNAELMATFLRFATGIAGPRPQLDHRLMADEVAARISEELDYRHEAANIQTFAKLYRDHPFIRIPEVISEASGNRVLTMTYLDGLDWAAAQQADQDLKDVWVETIWRFSTGSFRHANLFHADPHPGNYRFGMDGSVGFVDFGCIKVVPETLRYRLVQMIRAAAEERRKDLRQLMVDAGYFAIDSPLSEQDIFDWLGSTVQDIRAAQPVTFTREVSNGGTRSLLNFQTLHQMSIPSDLIFLARINLNISALSATLNATVHTRALLDDLDGVAEPVSPLGKQHVAWVRDRALPFGLDHHDHC</sequence>
<evidence type="ECO:0000259" key="3">
    <source>
        <dbReference type="Pfam" id="PF03109"/>
    </source>
</evidence>
<dbReference type="Pfam" id="PF03109">
    <property type="entry name" value="ABC1"/>
    <property type="match status" value="1"/>
</dbReference>
<dbReference type="PANTHER" id="PTHR10566">
    <property type="entry name" value="CHAPERONE-ACTIVITY OF BC1 COMPLEX CABC1 -RELATED"/>
    <property type="match status" value="1"/>
</dbReference>
<proteinExistence type="inferred from homology"/>